<dbReference type="CDD" id="cd12113">
    <property type="entry name" value="PHP_PolIIIA_DnaE3"/>
    <property type="match status" value="1"/>
</dbReference>
<evidence type="ECO:0000259" key="9">
    <source>
        <dbReference type="SMART" id="SM00481"/>
    </source>
</evidence>
<dbReference type="NCBIfam" id="NF005298">
    <property type="entry name" value="PRK06826.1"/>
    <property type="match status" value="1"/>
</dbReference>
<dbReference type="InterPro" id="IPR040982">
    <property type="entry name" value="DNA_pol3_finger"/>
</dbReference>
<dbReference type="Proteomes" id="UP000319619">
    <property type="component" value="Unassembled WGS sequence"/>
</dbReference>
<dbReference type="InterPro" id="IPR029460">
    <property type="entry name" value="DNAPol_HHH"/>
</dbReference>
<dbReference type="Pfam" id="PF01336">
    <property type="entry name" value="tRNA_anti-codon"/>
    <property type="match status" value="1"/>
</dbReference>
<dbReference type="CDD" id="cd04485">
    <property type="entry name" value="DnaE_OBF"/>
    <property type="match status" value="1"/>
</dbReference>
<dbReference type="Gene3D" id="1.10.150.870">
    <property type="match status" value="1"/>
</dbReference>
<dbReference type="EMBL" id="NJBN01000006">
    <property type="protein sequence ID" value="TKJ39925.1"/>
    <property type="molecule type" value="Genomic_DNA"/>
</dbReference>
<dbReference type="InterPro" id="IPR004013">
    <property type="entry name" value="PHP_dom"/>
</dbReference>
<sequence length="1158" mass="129866">MSFVHLHTHSDYSLLDGAAKVRDLVRLSREMEMPALALTDHGNMFGAIEFYQEALKAGIKPIIGIEIYMAPGKRQDRNVSAGIKDTSYHLVLLAKDEAGYHNLIKLSSLAYLEGFYYRPRIDWELLEKYHEGLICLTACLKGQIPQLLLQNRVKEAEATTARMKELFNGDFYLEVQNHGINDEAIALNALIELGKKLDLKLVATNDVHYLRKEHDEAHDALLCIQSGKTLADPQRLKFSGAGYHLRSPQEMEALFRDMPETLEITLEVAEKCNLELSFGKQHFPAFPIPSEEGSSADEYFEKISWAGLKQRYPEPSQEAVDRLKHEIAIIRQLGFSGYFLVVKDFVDFAREHKIPVGPGRGSAAGSLVAYSLRITNIDPLKYDLLFERFLNPERVSPPDIDIDFADNRRGEVIDYVRSKYGDDSVTQIITFGKMLARAVVRDVGRVMGIPYSEVDRLAKLIPPILGITLERTLDEAPEFRSLVESNPDYGKLISISKVLEGVHRNASTHAAGVVIAPGDLQDYVPLFKAAETGETTTQWDMKWLDTIGLLKMDFLGLRTLTVIDDTLTALRNKGIDLNIDDVPLNDPDTFKLFAEKGTVGIFQFESSGMKENLARLQPQRLHGLIAMNALYRPGPMEMISTYIARRHGQEEISYLHPLLKPILEETYGIIVYQEQVIRIASDVAGFSLGKSDILRRAMGKKKIAEMQRLKGEFIQGAKDKGINEKISSEIYDYIERFASYGFNKSHSAGYALVAYQTAYLKAHHTAEFLAACLTSEMNDSDRILLLVDECQRLDIPVYPPDVNRSYSKFTVEDDGIRFGLGAIKHSSVAAVNMIVEAREDQGAFRSLYDIVERVDGQKVNRKVLESLIQAGACDSLEGHRAQMKAALDDVLRYGQQMREEKSRGQESLFDVDSADFQPPSPLALPEVEPWSSTEMQILEKDALGFFLSTHPLEPYRLEVASFSHLPFSEMDQAADSQPVRLIGYISDIRRLTDKNGRPMAFVTLVDFTGSLELIFFSDALEKLNSIVVKDATLVVTGRCSTRENEAVKVIAEDAFPLETARSRLAKGIEIQLDRNENGPDLAERIERLCTQHPGNLPLYIRLTGGENGDRQYLAENFQLKLGDHLIDSLEKLVGQGNVHLVARGNNGSSSNKHRSAVR</sequence>
<reference evidence="10 11" key="1">
    <citation type="submission" date="2017-06" db="EMBL/GenBank/DDBJ databases">
        <title>Novel microbial phyla capable of carbon fixation and sulfur reduction in deep-sea sediments.</title>
        <authorList>
            <person name="Huang J."/>
            <person name="Baker B."/>
            <person name="Wang Y."/>
        </authorList>
    </citation>
    <scope>NUCLEOTIDE SEQUENCE [LARGE SCALE GENOMIC DNA]</scope>
    <source>
        <strain evidence="10">B3_LCP</strain>
    </source>
</reference>
<keyword evidence="5" id="KW-0548">Nucleotidyltransferase</keyword>
<evidence type="ECO:0000256" key="7">
    <source>
        <dbReference type="ARBA" id="ARBA00022932"/>
    </source>
</evidence>
<dbReference type="InterPro" id="IPR016195">
    <property type="entry name" value="Pol/histidinol_Pase-like"/>
</dbReference>
<evidence type="ECO:0000256" key="1">
    <source>
        <dbReference type="ARBA" id="ARBA00004496"/>
    </source>
</evidence>
<evidence type="ECO:0000256" key="3">
    <source>
        <dbReference type="ARBA" id="ARBA00019114"/>
    </source>
</evidence>
<evidence type="ECO:0000256" key="4">
    <source>
        <dbReference type="ARBA" id="ARBA00022679"/>
    </source>
</evidence>
<dbReference type="SUPFAM" id="SSF89550">
    <property type="entry name" value="PHP domain-like"/>
    <property type="match status" value="1"/>
</dbReference>
<evidence type="ECO:0000256" key="6">
    <source>
        <dbReference type="ARBA" id="ARBA00022705"/>
    </source>
</evidence>
<dbReference type="NCBIfam" id="NF004226">
    <property type="entry name" value="PRK05673.1"/>
    <property type="match status" value="1"/>
</dbReference>
<gene>
    <name evidence="10" type="ORF">CEE37_09310</name>
</gene>
<dbReference type="Pfam" id="PF17657">
    <property type="entry name" value="DNA_pol3_finger"/>
    <property type="match status" value="1"/>
</dbReference>
<evidence type="ECO:0000313" key="11">
    <source>
        <dbReference type="Proteomes" id="UP000319619"/>
    </source>
</evidence>
<comment type="subcellular location">
    <subcellularLocation>
        <location evidence="1">Cytoplasm</location>
    </subcellularLocation>
</comment>
<evidence type="ECO:0000256" key="5">
    <source>
        <dbReference type="ARBA" id="ARBA00022695"/>
    </source>
</evidence>
<dbReference type="GO" id="GO:0003676">
    <property type="term" value="F:nucleic acid binding"/>
    <property type="evidence" value="ECO:0007669"/>
    <property type="project" value="InterPro"/>
</dbReference>
<organism evidence="10 11">
    <name type="scientific">candidate division LCP-89 bacterium B3_LCP</name>
    <dbReference type="NCBI Taxonomy" id="2012998"/>
    <lineage>
        <taxon>Bacteria</taxon>
        <taxon>Pseudomonadati</taxon>
        <taxon>Bacteria division LCP-89</taxon>
    </lineage>
</organism>
<dbReference type="InterPro" id="IPR003141">
    <property type="entry name" value="Pol/His_phosphatase_N"/>
</dbReference>
<dbReference type="InterPro" id="IPR004365">
    <property type="entry name" value="NA-bd_OB_tRNA"/>
</dbReference>
<dbReference type="InterPro" id="IPR011708">
    <property type="entry name" value="DNA_pol3_alpha_NTPase_dom"/>
</dbReference>
<dbReference type="Pfam" id="PF07733">
    <property type="entry name" value="DNA_pol3_alpha"/>
    <property type="match status" value="1"/>
</dbReference>
<dbReference type="InterPro" id="IPR041931">
    <property type="entry name" value="DNA_pol3_alpha_thumb_dom"/>
</dbReference>
<keyword evidence="6" id="KW-0235">DNA replication</keyword>
<dbReference type="AlphaFoldDB" id="A0A532UYB7"/>
<keyword evidence="4" id="KW-0808">Transferase</keyword>
<comment type="catalytic activity">
    <reaction evidence="8">
        <text>DNA(n) + a 2'-deoxyribonucleoside 5'-triphosphate = DNA(n+1) + diphosphate</text>
        <dbReference type="Rhea" id="RHEA:22508"/>
        <dbReference type="Rhea" id="RHEA-COMP:17339"/>
        <dbReference type="Rhea" id="RHEA-COMP:17340"/>
        <dbReference type="ChEBI" id="CHEBI:33019"/>
        <dbReference type="ChEBI" id="CHEBI:61560"/>
        <dbReference type="ChEBI" id="CHEBI:173112"/>
        <dbReference type="EC" id="2.7.7.7"/>
    </reaction>
</comment>
<dbReference type="EC" id="2.7.7.7" evidence="2"/>
<evidence type="ECO:0000313" key="10">
    <source>
        <dbReference type="EMBL" id="TKJ39925.1"/>
    </source>
</evidence>
<dbReference type="Pfam" id="PF14579">
    <property type="entry name" value="HHH_6"/>
    <property type="match status" value="1"/>
</dbReference>
<dbReference type="Gene3D" id="1.10.10.1600">
    <property type="entry name" value="Bacterial DNA polymerase III alpha subunit, thumb domain"/>
    <property type="match status" value="1"/>
</dbReference>
<protein>
    <recommendedName>
        <fullName evidence="3">DNA polymerase III subunit alpha</fullName>
        <ecNumber evidence="2">2.7.7.7</ecNumber>
    </recommendedName>
</protein>
<dbReference type="PANTHER" id="PTHR32294:SF0">
    <property type="entry name" value="DNA POLYMERASE III SUBUNIT ALPHA"/>
    <property type="match status" value="1"/>
</dbReference>
<dbReference type="GO" id="GO:0005737">
    <property type="term" value="C:cytoplasm"/>
    <property type="evidence" value="ECO:0007669"/>
    <property type="project" value="UniProtKB-SubCell"/>
</dbReference>
<keyword evidence="7" id="KW-0239">DNA-directed DNA polymerase</keyword>
<dbReference type="SMART" id="SM00481">
    <property type="entry name" value="POLIIIAc"/>
    <property type="match status" value="1"/>
</dbReference>
<comment type="caution">
    <text evidence="10">The sequence shown here is derived from an EMBL/GenBank/DDBJ whole genome shotgun (WGS) entry which is preliminary data.</text>
</comment>
<evidence type="ECO:0000256" key="8">
    <source>
        <dbReference type="ARBA" id="ARBA00049244"/>
    </source>
</evidence>
<dbReference type="GO" id="GO:0006260">
    <property type="term" value="P:DNA replication"/>
    <property type="evidence" value="ECO:0007669"/>
    <property type="project" value="UniProtKB-KW"/>
</dbReference>
<dbReference type="GO" id="GO:0003887">
    <property type="term" value="F:DNA-directed DNA polymerase activity"/>
    <property type="evidence" value="ECO:0007669"/>
    <property type="project" value="UniProtKB-KW"/>
</dbReference>
<name>A0A532UYB7_UNCL8</name>
<dbReference type="GO" id="GO:0008408">
    <property type="term" value="F:3'-5' exonuclease activity"/>
    <property type="evidence" value="ECO:0007669"/>
    <property type="project" value="InterPro"/>
</dbReference>
<dbReference type="NCBIfam" id="TIGR00594">
    <property type="entry name" value="polc"/>
    <property type="match status" value="1"/>
</dbReference>
<accession>A0A532UYB7</accession>
<dbReference type="Pfam" id="PF02811">
    <property type="entry name" value="PHP"/>
    <property type="match status" value="1"/>
</dbReference>
<dbReference type="PANTHER" id="PTHR32294">
    <property type="entry name" value="DNA POLYMERASE III SUBUNIT ALPHA"/>
    <property type="match status" value="1"/>
</dbReference>
<dbReference type="InterPro" id="IPR004805">
    <property type="entry name" value="DnaE2/DnaE/PolC"/>
</dbReference>
<evidence type="ECO:0000256" key="2">
    <source>
        <dbReference type="ARBA" id="ARBA00012417"/>
    </source>
</evidence>
<proteinExistence type="predicted"/>
<feature type="domain" description="Polymerase/histidinol phosphatase N-terminal" evidence="9">
    <location>
        <begin position="4"/>
        <end position="71"/>
    </location>
</feature>
<dbReference type="Gene3D" id="3.20.20.140">
    <property type="entry name" value="Metal-dependent hydrolases"/>
    <property type="match status" value="1"/>
</dbReference>